<evidence type="ECO:0000256" key="10">
    <source>
        <dbReference type="ARBA" id="ARBA00030835"/>
    </source>
</evidence>
<dbReference type="GO" id="GO:0042597">
    <property type="term" value="C:periplasmic space"/>
    <property type="evidence" value="ECO:0007669"/>
    <property type="project" value="UniProtKB-SubCell"/>
</dbReference>
<dbReference type="SUPFAM" id="SSF53955">
    <property type="entry name" value="Lysozyme-like"/>
    <property type="match status" value="1"/>
</dbReference>
<evidence type="ECO:0000256" key="3">
    <source>
        <dbReference type="ARBA" id="ARBA00006880"/>
    </source>
</evidence>
<dbReference type="GO" id="GO:0044780">
    <property type="term" value="P:bacterial-type flagellum assembly"/>
    <property type="evidence" value="ECO:0007669"/>
    <property type="project" value="InterPro"/>
</dbReference>
<accession>D9SEY4</accession>
<evidence type="ECO:0000256" key="5">
    <source>
        <dbReference type="ARBA" id="ARBA00013433"/>
    </source>
</evidence>
<evidence type="ECO:0000313" key="13">
    <source>
        <dbReference type="Proteomes" id="UP000001235"/>
    </source>
</evidence>
<dbReference type="InterPro" id="IPR013377">
    <property type="entry name" value="FlgJ"/>
</dbReference>
<keyword evidence="12" id="KW-0969">Cilium</keyword>
<evidence type="ECO:0000256" key="4">
    <source>
        <dbReference type="ARBA" id="ARBA00007974"/>
    </source>
</evidence>
<dbReference type="AlphaFoldDB" id="D9SEY4"/>
<comment type="subcellular location">
    <subcellularLocation>
        <location evidence="2">Periplasm</location>
    </subcellularLocation>
</comment>
<evidence type="ECO:0000313" key="12">
    <source>
        <dbReference type="EMBL" id="ADL55081.1"/>
    </source>
</evidence>
<dbReference type="NCBIfam" id="TIGR02541">
    <property type="entry name" value="flagell_FlgJ"/>
    <property type="match status" value="1"/>
</dbReference>
<dbReference type="PANTHER" id="PTHR33308">
    <property type="entry name" value="PEPTIDOGLYCAN HYDROLASE FLGJ"/>
    <property type="match status" value="1"/>
</dbReference>
<name>D9SEY4_GALCS</name>
<evidence type="ECO:0000259" key="11">
    <source>
        <dbReference type="SMART" id="SM00047"/>
    </source>
</evidence>
<keyword evidence="6" id="KW-0574">Periplasm</keyword>
<dbReference type="CAZy" id="GH73">
    <property type="family name" value="Glycoside Hydrolase Family 73"/>
</dbReference>
<dbReference type="GO" id="GO:0004040">
    <property type="term" value="F:amidase activity"/>
    <property type="evidence" value="ECO:0007669"/>
    <property type="project" value="InterPro"/>
</dbReference>
<comment type="function">
    <text evidence="1">Flagellum-specific muramidase which hydrolyzes the peptidoglycan layer to assemble the rod structure in the periplasmic space.</text>
</comment>
<dbReference type="InterPro" id="IPR051056">
    <property type="entry name" value="Glycosyl_Hydrolase_73"/>
</dbReference>
<feature type="domain" description="Mannosyl-glycoprotein endo-beta-N-acetylglucosamidase-like" evidence="11">
    <location>
        <begin position="134"/>
        <end position="289"/>
    </location>
</feature>
<keyword evidence="9" id="KW-0961">Cell wall biogenesis/degradation</keyword>
<evidence type="ECO:0000256" key="9">
    <source>
        <dbReference type="ARBA" id="ARBA00023316"/>
    </source>
</evidence>
<dbReference type="PANTHER" id="PTHR33308:SF9">
    <property type="entry name" value="PEPTIDOGLYCAN HYDROLASE FLGJ"/>
    <property type="match status" value="1"/>
</dbReference>
<dbReference type="Pfam" id="PF01832">
    <property type="entry name" value="Glucosaminidase"/>
    <property type="match status" value="1"/>
</dbReference>
<keyword evidence="12" id="KW-0282">Flagellum</keyword>
<evidence type="ECO:0000256" key="7">
    <source>
        <dbReference type="ARBA" id="ARBA00022801"/>
    </source>
</evidence>
<evidence type="ECO:0000256" key="2">
    <source>
        <dbReference type="ARBA" id="ARBA00004418"/>
    </source>
</evidence>
<dbReference type="InterPro" id="IPR019301">
    <property type="entry name" value="Flagellar_prot_FlgJ_N"/>
</dbReference>
<comment type="similarity">
    <text evidence="4">In the C-terminal section; belongs to the glycosyl hydrolase 73 family.</text>
</comment>
<dbReference type="RefSeq" id="WP_013293021.1">
    <property type="nucleotide sequence ID" value="NC_014394.1"/>
</dbReference>
<dbReference type="Gene3D" id="2.10.70.40">
    <property type="entry name" value="peptidoglycan hydrolase"/>
    <property type="match status" value="1"/>
</dbReference>
<comment type="similarity">
    <text evidence="3">In the N-terminal section; belongs to the FlgJ family.</text>
</comment>
<protein>
    <recommendedName>
        <fullName evidence="5">Peptidoglycan hydrolase FlgJ</fullName>
    </recommendedName>
    <alternativeName>
        <fullName evidence="10">Muramidase FlgJ</fullName>
    </alternativeName>
</protein>
<dbReference type="eggNOG" id="COG1705">
    <property type="taxonomic scope" value="Bacteria"/>
</dbReference>
<dbReference type="SMART" id="SM00047">
    <property type="entry name" value="LYZ2"/>
    <property type="match status" value="1"/>
</dbReference>
<dbReference type="HOGENOM" id="CLU_013771_3_0_4"/>
<dbReference type="EMBL" id="CP002159">
    <property type="protein sequence ID" value="ADL55081.1"/>
    <property type="molecule type" value="Genomic_DNA"/>
</dbReference>
<proteinExistence type="inferred from homology"/>
<evidence type="ECO:0000256" key="8">
    <source>
        <dbReference type="ARBA" id="ARBA00023295"/>
    </source>
</evidence>
<dbReference type="InterPro" id="IPR023346">
    <property type="entry name" value="Lysozyme-like_dom_sf"/>
</dbReference>
<keyword evidence="7" id="KW-0378">Hydrolase</keyword>
<keyword evidence="13" id="KW-1185">Reference proteome</keyword>
<dbReference type="Proteomes" id="UP000001235">
    <property type="component" value="Chromosome"/>
</dbReference>
<dbReference type="GO" id="GO:0071555">
    <property type="term" value="P:cell wall organization"/>
    <property type="evidence" value="ECO:0007669"/>
    <property type="project" value="UniProtKB-KW"/>
</dbReference>
<organism evidence="12 13">
    <name type="scientific">Gallionella capsiferriformans (strain ES-2)</name>
    <name type="common">Gallionella ferruginea capsiferriformans (strain ES-2)</name>
    <dbReference type="NCBI Taxonomy" id="395494"/>
    <lineage>
        <taxon>Bacteria</taxon>
        <taxon>Pseudomonadati</taxon>
        <taxon>Pseudomonadota</taxon>
        <taxon>Betaproteobacteria</taxon>
        <taxon>Nitrosomonadales</taxon>
        <taxon>Gallionellaceae</taxon>
        <taxon>Gallionella</taxon>
    </lineage>
</organism>
<evidence type="ECO:0000256" key="1">
    <source>
        <dbReference type="ARBA" id="ARBA00002954"/>
    </source>
</evidence>
<dbReference type="Gene3D" id="1.10.530.10">
    <property type="match status" value="1"/>
</dbReference>
<evidence type="ECO:0000256" key="6">
    <source>
        <dbReference type="ARBA" id="ARBA00022764"/>
    </source>
</evidence>
<dbReference type="OrthoDB" id="289937at2"/>
<gene>
    <name evidence="12" type="ordered locus">Galf_1051</name>
</gene>
<sequence>MASQVNAAASLAIDGQSLAQLKAQAKSSPDQALKVAAQQFESVFMNMMLKSMRDATPQDGMMDSDQTRMFTGMLDQQLSQSMSSKGIGLADMLVKQLSRTGLTMPQTITPGTQPSAQAPKSQPAIAPLAPAAVPSAFNASTQQEFVSKMLPHAIQASQSSGVPPQLIMGQAALESGWGKREIAMPDGSSSYNLFGIKANGAWHGKVADVMTTEYKNGVAIHQVEKFRAYSSYTEAFNDYAGMMSNNPRYAGVMQQSNSPAGMAQALQKSGYATDPKYAEKLVSVMKQMNLG</sequence>
<keyword evidence="8" id="KW-0326">Glycosidase</keyword>
<dbReference type="Pfam" id="PF10135">
    <property type="entry name" value="Rod-binding"/>
    <property type="match status" value="1"/>
</dbReference>
<keyword evidence="12" id="KW-0966">Cell projection</keyword>
<reference evidence="12 13" key="1">
    <citation type="submission" date="2010-08" db="EMBL/GenBank/DDBJ databases">
        <title>Complete sequence of Gallionella capsiferriformans ES-2.</title>
        <authorList>
            <consortium name="US DOE Joint Genome Institute"/>
            <person name="Lucas S."/>
            <person name="Copeland A."/>
            <person name="Lapidus A."/>
            <person name="Cheng J.-F."/>
            <person name="Bruce D."/>
            <person name="Goodwin L."/>
            <person name="Pitluck S."/>
            <person name="Chertkov O."/>
            <person name="Davenport K.W."/>
            <person name="Detter J.C."/>
            <person name="Han C."/>
            <person name="Tapia R."/>
            <person name="Land M."/>
            <person name="Hauser L."/>
            <person name="Chang Y.-J."/>
            <person name="Jeffries C."/>
            <person name="Kyrpides N."/>
            <person name="Ivanova N."/>
            <person name="Mikhailova N."/>
            <person name="Shelobolina E.S."/>
            <person name="Picardal F."/>
            <person name="Roden E."/>
            <person name="Emerson D."/>
            <person name="Woyke T."/>
        </authorList>
    </citation>
    <scope>NUCLEOTIDE SEQUENCE [LARGE SCALE GENOMIC DNA]</scope>
    <source>
        <strain evidence="12 13">ES-2</strain>
    </source>
</reference>
<dbReference type="GO" id="GO:0071973">
    <property type="term" value="P:bacterial-type flagellum-dependent cell motility"/>
    <property type="evidence" value="ECO:0007669"/>
    <property type="project" value="TreeGrafter"/>
</dbReference>
<dbReference type="eggNOG" id="COG3951">
    <property type="taxonomic scope" value="Bacteria"/>
</dbReference>
<dbReference type="KEGG" id="gca:Galf_1051"/>
<dbReference type="PRINTS" id="PR01002">
    <property type="entry name" value="FLGFLGJ"/>
</dbReference>
<dbReference type="InterPro" id="IPR002901">
    <property type="entry name" value="MGlyc_endo_b_GlcNAc-like_dom"/>
</dbReference>
<dbReference type="GO" id="GO:0016798">
    <property type="term" value="F:hydrolase activity, acting on glycosyl bonds"/>
    <property type="evidence" value="ECO:0007669"/>
    <property type="project" value="UniProtKB-KW"/>
</dbReference>
<dbReference type="STRING" id="395494.Galf_1051"/>